<feature type="compositionally biased region" description="Low complexity" evidence="1">
    <location>
        <begin position="342"/>
        <end position="351"/>
    </location>
</feature>
<accession>A0A8H7R8F9</accession>
<feature type="region of interest" description="Disordered" evidence="1">
    <location>
        <begin position="1"/>
        <end position="35"/>
    </location>
</feature>
<feature type="compositionally biased region" description="Acidic residues" evidence="1">
    <location>
        <begin position="88"/>
        <end position="100"/>
    </location>
</feature>
<reference evidence="2" key="1">
    <citation type="submission" date="2020-12" db="EMBL/GenBank/DDBJ databases">
        <title>Metabolic potential, ecology and presence of endohyphal bacteria is reflected in genomic diversity of Mucoromycotina.</title>
        <authorList>
            <person name="Muszewska A."/>
            <person name="Okrasinska A."/>
            <person name="Steczkiewicz K."/>
            <person name="Drgas O."/>
            <person name="Orlowska M."/>
            <person name="Perlinska-Lenart U."/>
            <person name="Aleksandrzak-Piekarczyk T."/>
            <person name="Szatraj K."/>
            <person name="Zielenkiewicz U."/>
            <person name="Pilsyk S."/>
            <person name="Malc E."/>
            <person name="Mieczkowski P."/>
            <person name="Kruszewska J.S."/>
            <person name="Biernat P."/>
            <person name="Pawlowska J."/>
        </authorList>
    </citation>
    <scope>NUCLEOTIDE SEQUENCE</scope>
    <source>
        <strain evidence="2">WA0000017839</strain>
    </source>
</reference>
<name>A0A8H7R8F9_9FUNG</name>
<comment type="caution">
    <text evidence="2">The sequence shown here is derived from an EMBL/GenBank/DDBJ whole genome shotgun (WGS) entry which is preliminary data.</text>
</comment>
<sequence length="398" mass="44808">MSRSRPLSTKHSSTKRKQSAYHNDDFKDQTLPKNKRAKLTSDLYMMSLFFVDREARSCTENNGGLPISGMYSEVSQIGRMVSEHNNDADDDSYVDTETTEDTNGISDYDDDADDDYDINDDNDNGDDDNDETAEQPIGNSDDNDGSDTNGDEAGDEQAGDEQAEDEQAEDEQVEDEQAAVLQELADLRERLDRLDAHINTAMTNIHALDYRVEIVLTQIDITHERMAYLRERILNVEFTSREINNRVALLPTRANINEVTANANMHQVNNTRRMDGFDLRFDQVMELLRARLPERNVENVAADGNNRDNLQPPITNNLPALNGNNQLDADANQLQADINQQPQAGDPQQEQVPVANDDQQEQDPPLNGPPGNGGEGVNNNVRNIAIQQFIYVRNMEFY</sequence>
<dbReference type="AlphaFoldDB" id="A0A8H7R8F9"/>
<feature type="region of interest" description="Disordered" evidence="1">
    <location>
        <begin position="299"/>
        <end position="326"/>
    </location>
</feature>
<evidence type="ECO:0000256" key="1">
    <source>
        <dbReference type="SAM" id="MobiDB-lite"/>
    </source>
</evidence>
<dbReference type="EMBL" id="JAEPRD010000034">
    <property type="protein sequence ID" value="KAG2205840.1"/>
    <property type="molecule type" value="Genomic_DNA"/>
</dbReference>
<feature type="compositionally biased region" description="Polar residues" evidence="1">
    <location>
        <begin position="307"/>
        <end position="326"/>
    </location>
</feature>
<feature type="compositionally biased region" description="Acidic residues" evidence="1">
    <location>
        <begin position="107"/>
        <end position="133"/>
    </location>
</feature>
<proteinExistence type="predicted"/>
<keyword evidence="3" id="KW-1185">Reference proteome</keyword>
<feature type="compositionally biased region" description="Polar residues" evidence="1">
    <location>
        <begin position="1"/>
        <end position="11"/>
    </location>
</feature>
<organism evidence="2 3">
    <name type="scientific">Mucor saturninus</name>
    <dbReference type="NCBI Taxonomy" id="64648"/>
    <lineage>
        <taxon>Eukaryota</taxon>
        <taxon>Fungi</taxon>
        <taxon>Fungi incertae sedis</taxon>
        <taxon>Mucoromycota</taxon>
        <taxon>Mucoromycotina</taxon>
        <taxon>Mucoromycetes</taxon>
        <taxon>Mucorales</taxon>
        <taxon>Mucorineae</taxon>
        <taxon>Mucoraceae</taxon>
        <taxon>Mucor</taxon>
    </lineage>
</organism>
<dbReference type="Proteomes" id="UP000603453">
    <property type="component" value="Unassembled WGS sequence"/>
</dbReference>
<feature type="region of interest" description="Disordered" evidence="1">
    <location>
        <begin position="83"/>
        <end position="176"/>
    </location>
</feature>
<feature type="region of interest" description="Disordered" evidence="1">
    <location>
        <begin position="342"/>
        <end position="379"/>
    </location>
</feature>
<evidence type="ECO:0000313" key="2">
    <source>
        <dbReference type="EMBL" id="KAG2205840.1"/>
    </source>
</evidence>
<evidence type="ECO:0000313" key="3">
    <source>
        <dbReference type="Proteomes" id="UP000603453"/>
    </source>
</evidence>
<protein>
    <submittedName>
        <fullName evidence="2">Uncharacterized protein</fullName>
    </submittedName>
</protein>
<feature type="compositionally biased region" description="Acidic residues" evidence="1">
    <location>
        <begin position="141"/>
        <end position="176"/>
    </location>
</feature>
<gene>
    <name evidence="2" type="ORF">INT47_004023</name>
</gene>